<dbReference type="AlphaFoldDB" id="A0AAV3R9A4"/>
<feature type="domain" description="Reverse transcriptase Ty1/copia-type" evidence="1">
    <location>
        <begin position="61"/>
        <end position="214"/>
    </location>
</feature>
<dbReference type="InterPro" id="IPR013103">
    <property type="entry name" value="RVT_2"/>
</dbReference>
<evidence type="ECO:0000259" key="1">
    <source>
        <dbReference type="Pfam" id="PF07727"/>
    </source>
</evidence>
<dbReference type="SUPFAM" id="SSF56672">
    <property type="entry name" value="DNA/RNA polymerases"/>
    <property type="match status" value="1"/>
</dbReference>
<keyword evidence="2" id="KW-0472">Membrane</keyword>
<evidence type="ECO:0000313" key="3">
    <source>
        <dbReference type="Proteomes" id="UP001454036"/>
    </source>
</evidence>
<keyword evidence="2" id="KW-0812">Transmembrane</keyword>
<accession>A0AAV3R9A4</accession>
<evidence type="ECO:0000313" key="2">
    <source>
        <dbReference type="EMBL" id="GAA0171468.1"/>
    </source>
</evidence>
<keyword evidence="3" id="KW-1185">Reference proteome</keyword>
<dbReference type="Pfam" id="PF07727">
    <property type="entry name" value="RVT_2"/>
    <property type="match status" value="1"/>
</dbReference>
<dbReference type="Proteomes" id="UP001454036">
    <property type="component" value="Unassembled WGS sequence"/>
</dbReference>
<protein>
    <submittedName>
        <fullName evidence="2">Transmembrane signal receptor</fullName>
    </submittedName>
</protein>
<reference evidence="2 3" key="1">
    <citation type="submission" date="2024-01" db="EMBL/GenBank/DDBJ databases">
        <title>The complete chloroplast genome sequence of Lithospermum erythrorhizon: insights into the phylogenetic relationship among Boraginaceae species and the maternal lineages of purple gromwells.</title>
        <authorList>
            <person name="Okada T."/>
            <person name="Watanabe K."/>
        </authorList>
    </citation>
    <scope>NUCLEOTIDE SEQUENCE [LARGE SCALE GENOMIC DNA]</scope>
</reference>
<sequence>MRFPISNFVSYNKFSSNHCYFLANITSNVEPRTCLQRGCPRGSLASWCVAMQSEIAALEKNKTWDIVQLPPGKRAIGCQWIFKTMFKSDGAIERHKARLAVLGNHQTEGEGYTDTFAQVAKILSVRTFLLVAIAKNWEVHQLDVNNSFSHGDLHEEVYMKLPPGFTSSSPTQVCRLRKSLYGLLQSPRNWFAKLISALCTYGFTQSHADHTLFTFR</sequence>
<organism evidence="2 3">
    <name type="scientific">Lithospermum erythrorhizon</name>
    <name type="common">Purple gromwell</name>
    <name type="synonym">Lithospermum officinale var. erythrorhizon</name>
    <dbReference type="NCBI Taxonomy" id="34254"/>
    <lineage>
        <taxon>Eukaryota</taxon>
        <taxon>Viridiplantae</taxon>
        <taxon>Streptophyta</taxon>
        <taxon>Embryophyta</taxon>
        <taxon>Tracheophyta</taxon>
        <taxon>Spermatophyta</taxon>
        <taxon>Magnoliopsida</taxon>
        <taxon>eudicotyledons</taxon>
        <taxon>Gunneridae</taxon>
        <taxon>Pentapetalae</taxon>
        <taxon>asterids</taxon>
        <taxon>lamiids</taxon>
        <taxon>Boraginales</taxon>
        <taxon>Boraginaceae</taxon>
        <taxon>Boraginoideae</taxon>
        <taxon>Lithospermeae</taxon>
        <taxon>Lithospermum</taxon>
    </lineage>
</organism>
<dbReference type="InterPro" id="IPR043502">
    <property type="entry name" value="DNA/RNA_pol_sf"/>
</dbReference>
<name>A0AAV3R9A4_LITER</name>
<keyword evidence="2" id="KW-0675">Receptor</keyword>
<proteinExistence type="predicted"/>
<gene>
    <name evidence="2" type="ORF">LIER_25490</name>
</gene>
<dbReference type="EMBL" id="BAABME010007690">
    <property type="protein sequence ID" value="GAA0171468.1"/>
    <property type="molecule type" value="Genomic_DNA"/>
</dbReference>
<comment type="caution">
    <text evidence="2">The sequence shown here is derived from an EMBL/GenBank/DDBJ whole genome shotgun (WGS) entry which is preliminary data.</text>
</comment>